<sequence>MKTGKRLSQIDQMITAHYPDIWDCCCDHGFLGMSLLKRQAADTIHFVDINAPIISQLEAQLLQHFPQTEHDSGQSCWRVYCEDVARLSLCTANDNKAGSGDVPLIIIAGVGGDLLTELVEKIVGANPNRSLEFILCPVHHNYKVRQALKQLDLGLIHEVLIKENRRFYEILHVTTATASGQAHTAVSPVGAKMWDFSQAEHRQYLQQTISHYQRMQKNPRQEVMHIISAYQALLGELGK</sequence>
<evidence type="ECO:0000313" key="1">
    <source>
        <dbReference type="EMBL" id="WDE02573.1"/>
    </source>
</evidence>
<reference evidence="1 2" key="1">
    <citation type="journal article" date="2015" name="Genome Announc.">
        <title>Draft Genome Sequences of Marine Isolates of Thalassomonas viridans and Thalassomonas actiniarum.</title>
        <authorList>
            <person name="Olonade I."/>
            <person name="van Zyl L.J."/>
            <person name="Trindade M."/>
        </authorList>
    </citation>
    <scope>NUCLEOTIDE SEQUENCE [LARGE SCALE GENOMIC DNA]</scope>
    <source>
        <strain evidence="1 2">A5K-106</strain>
    </source>
</reference>
<gene>
    <name evidence="1" type="ORF">SG35_029655</name>
</gene>
<proteinExistence type="predicted"/>
<dbReference type="EMBL" id="CP059736">
    <property type="protein sequence ID" value="WDE02573.1"/>
    <property type="molecule type" value="Genomic_DNA"/>
</dbReference>
<dbReference type="InterPro" id="IPR029063">
    <property type="entry name" value="SAM-dependent_MTases_sf"/>
</dbReference>
<dbReference type="Gene3D" id="3.40.50.150">
    <property type="entry name" value="Vaccinia Virus protein VP39"/>
    <property type="match status" value="1"/>
</dbReference>
<dbReference type="RefSeq" id="WP_044832331.1">
    <property type="nucleotide sequence ID" value="NZ_CP059736.1"/>
</dbReference>
<dbReference type="AlphaFoldDB" id="A0AAE9YZU3"/>
<accession>A0AAE9YZU3</accession>
<protein>
    <submittedName>
        <fullName evidence="1">tRNA (Adenine(22)-N(1))-methyltransferase TrmK</fullName>
    </submittedName>
</protein>
<dbReference type="FunFam" id="3.40.50.150:FF:000442">
    <property type="entry name" value="tRNA (Adenine22-N1)-methyltransferase TrmK"/>
    <property type="match status" value="1"/>
</dbReference>
<dbReference type="Proteomes" id="UP000032568">
    <property type="component" value="Chromosome pTact"/>
</dbReference>
<evidence type="ECO:0000313" key="2">
    <source>
        <dbReference type="Proteomes" id="UP000032568"/>
    </source>
</evidence>
<dbReference type="Pfam" id="PF12847">
    <property type="entry name" value="Methyltransf_18"/>
    <property type="match status" value="1"/>
</dbReference>
<dbReference type="PIRSF" id="PIRSF028234">
    <property type="entry name" value="UCP028234"/>
    <property type="match status" value="1"/>
</dbReference>
<dbReference type="PANTHER" id="PTHR38451">
    <property type="entry name" value="TRNA (ADENINE(22)-N(1))-METHYLTRANSFERASE"/>
    <property type="match status" value="1"/>
</dbReference>
<dbReference type="KEGG" id="tact:SG35_029655"/>
<dbReference type="InterPro" id="IPR016876">
    <property type="entry name" value="UCP028234"/>
</dbReference>
<name>A0AAE9YZU3_9GAMM</name>
<reference evidence="1 2" key="2">
    <citation type="journal article" date="2022" name="Mar. Drugs">
        <title>Bioassay-Guided Fractionation Leads to the Detection of Cholic Acid Generated by the Rare Thalassomonas sp.</title>
        <authorList>
            <person name="Pheiffer F."/>
            <person name="Schneider Y.K."/>
            <person name="Hansen E.H."/>
            <person name="Andersen J.H."/>
            <person name="Isaksson J."/>
            <person name="Busche T."/>
            <person name="R C."/>
            <person name="Kalinowski J."/>
            <person name="Zyl L.V."/>
            <person name="Trindade M."/>
        </authorList>
    </citation>
    <scope>NUCLEOTIDE SEQUENCE [LARGE SCALE GENOMIC DNA]</scope>
    <source>
        <strain evidence="1 2">A5K-106</strain>
    </source>
</reference>
<organism evidence="1 2">
    <name type="scientific">Thalassomonas actiniarum</name>
    <dbReference type="NCBI Taxonomy" id="485447"/>
    <lineage>
        <taxon>Bacteria</taxon>
        <taxon>Pseudomonadati</taxon>
        <taxon>Pseudomonadota</taxon>
        <taxon>Gammaproteobacteria</taxon>
        <taxon>Alteromonadales</taxon>
        <taxon>Colwelliaceae</taxon>
        <taxon>Thalassomonas</taxon>
    </lineage>
</organism>
<dbReference type="PANTHER" id="PTHR38451:SF1">
    <property type="entry name" value="TRNA (ADENINE(22)-N(1))-METHYLTRANSFERASE"/>
    <property type="match status" value="1"/>
</dbReference>
<keyword evidence="2" id="KW-1185">Reference proteome</keyword>